<keyword evidence="6" id="KW-0479">Metal-binding</keyword>
<dbReference type="FunFam" id="3.30.70.1230:FF:000035">
    <property type="entry name" value="Guanylate cyclase"/>
    <property type="match status" value="1"/>
</dbReference>
<evidence type="ECO:0000256" key="1">
    <source>
        <dbReference type="ARBA" id="ARBA00001436"/>
    </source>
</evidence>
<dbReference type="SUPFAM" id="SSF56112">
    <property type="entry name" value="Protein kinase-like (PK-like)"/>
    <property type="match status" value="1"/>
</dbReference>
<comment type="similarity">
    <text evidence="17">Belongs to the adenylyl cyclase class-4/guanylyl cyclase family.</text>
</comment>
<keyword evidence="14" id="KW-0325">Glycoprotein</keyword>
<dbReference type="STRING" id="2018661.A0A2A2LS16"/>
<evidence type="ECO:0000259" key="20">
    <source>
        <dbReference type="PROSITE" id="PS50011"/>
    </source>
</evidence>
<keyword evidence="4" id="KW-1003">Cell membrane</keyword>
<dbReference type="Pfam" id="PF01094">
    <property type="entry name" value="ANF_receptor"/>
    <property type="match status" value="1"/>
</dbReference>
<dbReference type="GO" id="GO:0007168">
    <property type="term" value="P:receptor guanylyl cyclase signaling pathway"/>
    <property type="evidence" value="ECO:0007669"/>
    <property type="project" value="TreeGrafter"/>
</dbReference>
<dbReference type="PROSITE" id="PS00452">
    <property type="entry name" value="GUANYLATE_CYCLASE_1"/>
    <property type="match status" value="1"/>
</dbReference>
<dbReference type="GO" id="GO:0009581">
    <property type="term" value="P:detection of external stimulus"/>
    <property type="evidence" value="ECO:0007669"/>
    <property type="project" value="UniProtKB-ARBA"/>
</dbReference>
<keyword evidence="16 18" id="KW-0141">cGMP biosynthesis</keyword>
<keyword evidence="12" id="KW-0472">Membrane</keyword>
<evidence type="ECO:0000313" key="22">
    <source>
        <dbReference type="EMBL" id="PAV88958.1"/>
    </source>
</evidence>
<evidence type="ECO:0000256" key="5">
    <source>
        <dbReference type="ARBA" id="ARBA00022692"/>
    </source>
</evidence>
<evidence type="ECO:0000256" key="18">
    <source>
        <dbReference type="RuleBase" id="RU003431"/>
    </source>
</evidence>
<dbReference type="GO" id="GO:0043005">
    <property type="term" value="C:neuron projection"/>
    <property type="evidence" value="ECO:0007669"/>
    <property type="project" value="UniProtKB-ARBA"/>
</dbReference>
<keyword evidence="23" id="KW-1185">Reference proteome</keyword>
<evidence type="ECO:0000256" key="8">
    <source>
        <dbReference type="ARBA" id="ARBA00022840"/>
    </source>
</evidence>
<dbReference type="GO" id="GO:0005525">
    <property type="term" value="F:GTP binding"/>
    <property type="evidence" value="ECO:0007669"/>
    <property type="project" value="UniProtKB-KW"/>
</dbReference>
<name>A0A2A2LS16_9BILA</name>
<dbReference type="GO" id="GO:0004383">
    <property type="term" value="F:guanylate cyclase activity"/>
    <property type="evidence" value="ECO:0007669"/>
    <property type="project" value="UniProtKB-EC"/>
</dbReference>
<dbReference type="CDD" id="cd06352">
    <property type="entry name" value="PBP1_NPR_GC-like"/>
    <property type="match status" value="1"/>
</dbReference>
<evidence type="ECO:0000256" key="14">
    <source>
        <dbReference type="ARBA" id="ARBA00023180"/>
    </source>
</evidence>
<accession>A0A2A2LS16</accession>
<keyword evidence="8" id="KW-0067">ATP-binding</keyword>
<evidence type="ECO:0000256" key="10">
    <source>
        <dbReference type="ARBA" id="ARBA00022989"/>
    </source>
</evidence>
<sequence>MFFRRISIGFCLALLVSLCGVVIRNVIDNHRNMKQMRKNEREFRSIDLAVDSRLQALVARLPQGYGVVMLNQFAVDITINWICNVDHMKVVDRILFFVVDKIAEKKLKQFRSNLTIFLWETPSLQKSFLPYDPTYMSFFLLRTNLIQALQTMGKGFWMLQADTLWRSSLFDYFESKETTSDILLDQQGHENTIESRNLISDWLEWQRTIYVTDPDLVKMFCLREDYRCEFIDYRIVSGWEWIYSEQTNPPSLIQMDGETEGNKTSVLRQYGFWFINEKGKCDREAVDRAIQSVKNSQVPRIVTSSKEKQKIILKIGGIINSIPVFGHFSSIYGGDEEKSSYTQFDSGTKLEVNKENRKVIKIGHLGAVAMPSDARILNISKENLLEDGLIGDDIEFEIISRQTCSESYEGVAVAAEMYHVQQVRAFIELEAVTKMATFWNIPIISYSSSPNSLSDRNIYKTLSRISSKNTNAIAEATIALLAHYNWTRVAISTNTGSTAYERVQVFEEIMHRRGITVVKKIMFDENSDANEMVKSGMLADLASNARIILCLFSSTRELSKEFMQATFTMGMNNYEYAYIIPWIQAGPKDTSPWIGADGEMLQRVKDHYAKAIIVDDVNGFDDSIVTTFMTKLEKHGVKREDIDLANIYSYLHLYDSLRLYALAIRKVLNESSNEAYVTNGQYIWNRMRRMSFEGVVSRTENEAVNDNGAIGTVLMDDLADRAPIFAAFYIHPNRDKVMKMTSMESELISNCDGLKNRSGCFELKLTDLMTGFWPSEDGKMPLDEPICGYKGQRCSYLLEVSAACLVMAAFISVGAGYCLYRYCEARALDRMPWRLFHDDLQFIDEEQVKSMMSIGSGNTKISNLSTGQKRHAIIGVNTHATYHRYPQRRPIKFSREDMQLLTQMKQCVHDNLNPFLGMAFNEKEEMLIMWKFCSRGTVQDIIYNTNVVLDEKFHAAFVRDITLGLEYLHASSIGYHGSLTPWACLIDRNWMVKLSDYGIANPLEKWEKSGAVSFEALQNDDDKSQATQRTSVLYSAPELLKNREVNRRRGIDQSWIKQTMNRRQAGDIYAFGMVMYEILFRSLPFRDNTNIDELCNYLSDGSKVLTPEIQDQMSLHPDLCALLRDCWSENPEIRPSIRRVRLNTEMVLKTKGSLVDQMMRMMEQYANNLEKLVKERTGMLEDANMRADNLLSQLLPKYVANELKMGRSVPPKLFTSATVLFSDIVGFTTICSSSTPLEVVNMLNGLYTGFDSIITKHESYKVETIGDAYMVVSGIPEENGNLHTRNIANVTLDMRQFLTGYEIPHKATHRIRCRWGFHTGSVAAGVVGLTSPRYCLFGDTVNTASRMESTGKPGMIQLSEEANYHLLSNFPNFTTTERGPVDVKGKGIVISYWLENRASDKSTEAYINKESGC</sequence>
<dbReference type="InterPro" id="IPR050401">
    <property type="entry name" value="Cyclic_nucleotide_synthase"/>
</dbReference>
<reference evidence="22 23" key="1">
    <citation type="journal article" date="2017" name="Curr. Biol.">
        <title>Genome architecture and evolution of a unichromosomal asexual nematode.</title>
        <authorList>
            <person name="Fradin H."/>
            <person name="Zegar C."/>
            <person name="Gutwein M."/>
            <person name="Lucas J."/>
            <person name="Kovtun M."/>
            <person name="Corcoran D."/>
            <person name="Baugh L.R."/>
            <person name="Kiontke K."/>
            <person name="Gunsalus K."/>
            <person name="Fitch D.H."/>
            <person name="Piano F."/>
        </authorList>
    </citation>
    <scope>NUCLEOTIDE SEQUENCE [LARGE SCALE GENOMIC DNA]</scope>
    <source>
        <strain evidence="22">PF1309</strain>
    </source>
</reference>
<keyword evidence="7" id="KW-0547">Nucleotide-binding</keyword>
<dbReference type="GO" id="GO:0042330">
    <property type="term" value="P:taxis"/>
    <property type="evidence" value="ECO:0007669"/>
    <property type="project" value="UniProtKB-ARBA"/>
</dbReference>
<dbReference type="InterPro" id="IPR029787">
    <property type="entry name" value="Nucleotide_cyclase"/>
</dbReference>
<dbReference type="GO" id="GO:0035556">
    <property type="term" value="P:intracellular signal transduction"/>
    <property type="evidence" value="ECO:0007669"/>
    <property type="project" value="InterPro"/>
</dbReference>
<evidence type="ECO:0000256" key="6">
    <source>
        <dbReference type="ARBA" id="ARBA00022723"/>
    </source>
</evidence>
<dbReference type="SMART" id="SM00044">
    <property type="entry name" value="CYCc"/>
    <property type="match status" value="1"/>
</dbReference>
<dbReference type="Pfam" id="PF03407">
    <property type="entry name" value="Nucleotid_trans"/>
    <property type="match status" value="1"/>
</dbReference>
<dbReference type="PROSITE" id="PS50125">
    <property type="entry name" value="GUANYLATE_CYCLASE_2"/>
    <property type="match status" value="1"/>
</dbReference>
<keyword evidence="15 17" id="KW-0456">Lyase</keyword>
<dbReference type="PANTHER" id="PTHR11920">
    <property type="entry name" value="GUANYLYL CYCLASE"/>
    <property type="match status" value="1"/>
</dbReference>
<dbReference type="InterPro" id="IPR005069">
    <property type="entry name" value="Nucl-diP-sugar_transferase"/>
</dbReference>
<keyword evidence="9" id="KW-0460">Magnesium</keyword>
<dbReference type="Pfam" id="PF07714">
    <property type="entry name" value="PK_Tyr_Ser-Thr"/>
    <property type="match status" value="1"/>
</dbReference>
<keyword evidence="13" id="KW-0675">Receptor</keyword>
<dbReference type="GO" id="GO:0005886">
    <property type="term" value="C:plasma membrane"/>
    <property type="evidence" value="ECO:0007669"/>
    <property type="project" value="UniProtKB-SubCell"/>
</dbReference>
<dbReference type="InterPro" id="IPR000719">
    <property type="entry name" value="Prot_kinase_dom"/>
</dbReference>
<keyword evidence="19" id="KW-0175">Coiled coil</keyword>
<evidence type="ECO:0000256" key="13">
    <source>
        <dbReference type="ARBA" id="ARBA00023170"/>
    </source>
</evidence>
<dbReference type="PROSITE" id="PS50011">
    <property type="entry name" value="PROTEIN_KINASE_DOM"/>
    <property type="match status" value="1"/>
</dbReference>
<dbReference type="GO" id="GO:0046872">
    <property type="term" value="F:metal ion binding"/>
    <property type="evidence" value="ECO:0007669"/>
    <property type="project" value="UniProtKB-KW"/>
</dbReference>
<dbReference type="InterPro" id="IPR028082">
    <property type="entry name" value="Peripla_BP_I"/>
</dbReference>
<dbReference type="EC" id="4.6.1.2" evidence="3 18"/>
<evidence type="ECO:0000256" key="11">
    <source>
        <dbReference type="ARBA" id="ARBA00023134"/>
    </source>
</evidence>
<keyword evidence="10" id="KW-1133">Transmembrane helix</keyword>
<dbReference type="PANTHER" id="PTHR11920:SF370">
    <property type="entry name" value="RECEPTOR-TYPE GUANYLATE CYCLASE GCY-18"/>
    <property type="match status" value="1"/>
</dbReference>
<dbReference type="SUPFAM" id="SSF53822">
    <property type="entry name" value="Periplasmic binding protein-like I"/>
    <property type="match status" value="1"/>
</dbReference>
<dbReference type="EMBL" id="LIAE01006482">
    <property type="protein sequence ID" value="PAV88958.1"/>
    <property type="molecule type" value="Genomic_DNA"/>
</dbReference>
<dbReference type="InterPro" id="IPR011009">
    <property type="entry name" value="Kinase-like_dom_sf"/>
</dbReference>
<evidence type="ECO:0000256" key="7">
    <source>
        <dbReference type="ARBA" id="ARBA00022741"/>
    </source>
</evidence>
<dbReference type="Proteomes" id="UP000218231">
    <property type="component" value="Unassembled WGS sequence"/>
</dbReference>
<keyword evidence="5" id="KW-0812">Transmembrane</keyword>
<dbReference type="GO" id="GO:0004672">
    <property type="term" value="F:protein kinase activity"/>
    <property type="evidence" value="ECO:0007669"/>
    <property type="project" value="InterPro"/>
</dbReference>
<dbReference type="GO" id="GO:0005524">
    <property type="term" value="F:ATP binding"/>
    <property type="evidence" value="ECO:0007669"/>
    <property type="project" value="UniProtKB-KW"/>
</dbReference>
<comment type="subcellular location">
    <subcellularLocation>
        <location evidence="2">Cell membrane</location>
        <topology evidence="2">Single-pass type I membrane protein</topology>
    </subcellularLocation>
</comment>
<evidence type="ECO:0000256" key="12">
    <source>
        <dbReference type="ARBA" id="ARBA00023136"/>
    </source>
</evidence>
<dbReference type="GO" id="GO:0009266">
    <property type="term" value="P:response to temperature stimulus"/>
    <property type="evidence" value="ECO:0007669"/>
    <property type="project" value="UniProtKB-ARBA"/>
</dbReference>
<evidence type="ECO:0000256" key="19">
    <source>
        <dbReference type="SAM" id="Coils"/>
    </source>
</evidence>
<evidence type="ECO:0000256" key="2">
    <source>
        <dbReference type="ARBA" id="ARBA00004251"/>
    </source>
</evidence>
<evidence type="ECO:0000313" key="23">
    <source>
        <dbReference type="Proteomes" id="UP000218231"/>
    </source>
</evidence>
<evidence type="ECO:0000259" key="21">
    <source>
        <dbReference type="PROSITE" id="PS50125"/>
    </source>
</evidence>
<dbReference type="InterPro" id="IPR018297">
    <property type="entry name" value="A/G_cyclase_CS"/>
</dbReference>
<keyword evidence="11" id="KW-0342">GTP-binding</keyword>
<feature type="coiled-coil region" evidence="19">
    <location>
        <begin position="1155"/>
        <end position="1182"/>
    </location>
</feature>
<dbReference type="FunFam" id="1.10.510.10:FF:000941">
    <property type="entry name" value="Guanylate cyclase"/>
    <property type="match status" value="1"/>
</dbReference>
<feature type="domain" description="Guanylate cyclase" evidence="21">
    <location>
        <begin position="1218"/>
        <end position="1348"/>
    </location>
</feature>
<dbReference type="Gene3D" id="3.40.50.2300">
    <property type="match status" value="2"/>
</dbReference>
<dbReference type="InterPro" id="IPR001245">
    <property type="entry name" value="Ser-Thr/Tyr_kinase_cat_dom"/>
</dbReference>
<evidence type="ECO:0000256" key="17">
    <source>
        <dbReference type="RuleBase" id="RU000405"/>
    </source>
</evidence>
<dbReference type="GO" id="GO:0001653">
    <property type="term" value="F:peptide receptor activity"/>
    <property type="evidence" value="ECO:0007669"/>
    <property type="project" value="TreeGrafter"/>
</dbReference>
<gene>
    <name evidence="22" type="ORF">WR25_22768</name>
</gene>
<feature type="domain" description="Protein kinase" evidence="20">
    <location>
        <begin position="848"/>
        <end position="1148"/>
    </location>
</feature>
<proteinExistence type="inferred from homology"/>
<evidence type="ECO:0000256" key="4">
    <source>
        <dbReference type="ARBA" id="ARBA00022475"/>
    </source>
</evidence>
<evidence type="ECO:0000256" key="9">
    <source>
        <dbReference type="ARBA" id="ARBA00022842"/>
    </source>
</evidence>
<dbReference type="InterPro" id="IPR001828">
    <property type="entry name" value="ANF_lig-bd_rcpt"/>
</dbReference>
<dbReference type="Gene3D" id="3.30.70.1230">
    <property type="entry name" value="Nucleotide cyclase"/>
    <property type="match status" value="1"/>
</dbReference>
<evidence type="ECO:0000256" key="16">
    <source>
        <dbReference type="ARBA" id="ARBA00023293"/>
    </source>
</evidence>
<dbReference type="InterPro" id="IPR001054">
    <property type="entry name" value="A/G_cyclase"/>
</dbReference>
<dbReference type="GO" id="GO:0004016">
    <property type="term" value="F:adenylate cyclase activity"/>
    <property type="evidence" value="ECO:0007669"/>
    <property type="project" value="TreeGrafter"/>
</dbReference>
<comment type="catalytic activity">
    <reaction evidence="1 18">
        <text>GTP = 3',5'-cyclic GMP + diphosphate</text>
        <dbReference type="Rhea" id="RHEA:13665"/>
        <dbReference type="ChEBI" id="CHEBI:33019"/>
        <dbReference type="ChEBI" id="CHEBI:37565"/>
        <dbReference type="ChEBI" id="CHEBI:57746"/>
        <dbReference type="EC" id="4.6.1.2"/>
    </reaction>
</comment>
<dbReference type="CDD" id="cd07302">
    <property type="entry name" value="CHD"/>
    <property type="match status" value="1"/>
</dbReference>
<comment type="caution">
    <text evidence="22">The sequence shown here is derived from an EMBL/GenBank/DDBJ whole genome shotgun (WGS) entry which is preliminary data.</text>
</comment>
<protein>
    <recommendedName>
        <fullName evidence="3 18">Guanylate cyclase</fullName>
        <ecNumber evidence="3 18">4.6.1.2</ecNumber>
    </recommendedName>
</protein>
<dbReference type="OrthoDB" id="60033at2759"/>
<dbReference type="Pfam" id="PF00211">
    <property type="entry name" value="Guanylate_cyc"/>
    <property type="match status" value="1"/>
</dbReference>
<dbReference type="Gene3D" id="1.10.510.10">
    <property type="entry name" value="Transferase(Phosphotransferase) domain 1"/>
    <property type="match status" value="1"/>
</dbReference>
<evidence type="ECO:0000256" key="15">
    <source>
        <dbReference type="ARBA" id="ARBA00023239"/>
    </source>
</evidence>
<dbReference type="SUPFAM" id="SSF55073">
    <property type="entry name" value="Nucleotide cyclase"/>
    <property type="match status" value="1"/>
</dbReference>
<organism evidence="22 23">
    <name type="scientific">Diploscapter pachys</name>
    <dbReference type="NCBI Taxonomy" id="2018661"/>
    <lineage>
        <taxon>Eukaryota</taxon>
        <taxon>Metazoa</taxon>
        <taxon>Ecdysozoa</taxon>
        <taxon>Nematoda</taxon>
        <taxon>Chromadorea</taxon>
        <taxon>Rhabditida</taxon>
        <taxon>Rhabditina</taxon>
        <taxon>Rhabditomorpha</taxon>
        <taxon>Rhabditoidea</taxon>
        <taxon>Rhabditidae</taxon>
        <taxon>Diploscapter</taxon>
    </lineage>
</organism>
<dbReference type="GO" id="GO:0009582">
    <property type="term" value="P:detection of abiotic stimulus"/>
    <property type="evidence" value="ECO:0007669"/>
    <property type="project" value="UniProtKB-ARBA"/>
</dbReference>
<evidence type="ECO:0000256" key="3">
    <source>
        <dbReference type="ARBA" id="ARBA00012202"/>
    </source>
</evidence>